<sequence>MDDEYRNIMLQASAPGEEEVRMNVAQIGAIRVPGHVASFPDDGATGNDTKVGVMEDAESPSSENPQETSPVEARVVRFGFTMK</sequence>
<proteinExistence type="predicted"/>
<evidence type="ECO:0000313" key="2">
    <source>
        <dbReference type="EMBL" id="CAJ1920907.1"/>
    </source>
</evidence>
<evidence type="ECO:0000256" key="1">
    <source>
        <dbReference type="SAM" id="MobiDB-lite"/>
    </source>
</evidence>
<protein>
    <submittedName>
        <fullName evidence="2">Uncharacterized protein</fullName>
    </submittedName>
</protein>
<organism evidence="2 3">
    <name type="scientific">Cylindrotheca closterium</name>
    <dbReference type="NCBI Taxonomy" id="2856"/>
    <lineage>
        <taxon>Eukaryota</taxon>
        <taxon>Sar</taxon>
        <taxon>Stramenopiles</taxon>
        <taxon>Ochrophyta</taxon>
        <taxon>Bacillariophyta</taxon>
        <taxon>Bacillariophyceae</taxon>
        <taxon>Bacillariophycidae</taxon>
        <taxon>Bacillariales</taxon>
        <taxon>Bacillariaceae</taxon>
        <taxon>Cylindrotheca</taxon>
    </lineage>
</organism>
<reference evidence="2" key="1">
    <citation type="submission" date="2023-08" db="EMBL/GenBank/DDBJ databases">
        <authorList>
            <person name="Audoor S."/>
            <person name="Bilcke G."/>
        </authorList>
    </citation>
    <scope>NUCLEOTIDE SEQUENCE</scope>
</reference>
<feature type="compositionally biased region" description="Polar residues" evidence="1">
    <location>
        <begin position="59"/>
        <end position="69"/>
    </location>
</feature>
<dbReference type="AlphaFoldDB" id="A0AAD2CLL2"/>
<gene>
    <name evidence="2" type="ORF">CYCCA115_LOCUS907</name>
</gene>
<dbReference type="Proteomes" id="UP001295423">
    <property type="component" value="Unassembled WGS sequence"/>
</dbReference>
<feature type="region of interest" description="Disordered" evidence="1">
    <location>
        <begin position="35"/>
        <end position="72"/>
    </location>
</feature>
<comment type="caution">
    <text evidence="2">The sequence shown here is derived from an EMBL/GenBank/DDBJ whole genome shotgun (WGS) entry which is preliminary data.</text>
</comment>
<name>A0AAD2CLL2_9STRA</name>
<evidence type="ECO:0000313" key="3">
    <source>
        <dbReference type="Proteomes" id="UP001295423"/>
    </source>
</evidence>
<accession>A0AAD2CLL2</accession>
<dbReference type="EMBL" id="CAKOGP040000002">
    <property type="protein sequence ID" value="CAJ1920907.1"/>
    <property type="molecule type" value="Genomic_DNA"/>
</dbReference>
<keyword evidence="3" id="KW-1185">Reference proteome</keyword>